<evidence type="ECO:0000313" key="1">
    <source>
        <dbReference type="EMBL" id="GBO18257.1"/>
    </source>
</evidence>
<accession>A0A4Y2V3E7</accession>
<gene>
    <name evidence="1" type="ORF">AVEN_238355_1</name>
</gene>
<dbReference type="AlphaFoldDB" id="A0A4Y2V3E7"/>
<dbReference type="Proteomes" id="UP000499080">
    <property type="component" value="Unassembled WGS sequence"/>
</dbReference>
<sequence length="93" mass="10570">MEILLKDMGFQLLLMLCRLFRRHVPVPATITVATPAGWTWDGYFVGRHWLLLEMPPVFENRKMCLGGFSSLDVMVPALLSAAAQSFSFYRMSS</sequence>
<name>A0A4Y2V3E7_ARAVE</name>
<reference evidence="1 2" key="1">
    <citation type="journal article" date="2019" name="Sci. Rep.">
        <title>Orb-weaving spider Araneus ventricosus genome elucidates the spidroin gene catalogue.</title>
        <authorList>
            <person name="Kono N."/>
            <person name="Nakamura H."/>
            <person name="Ohtoshi R."/>
            <person name="Moran D.A.P."/>
            <person name="Shinohara A."/>
            <person name="Yoshida Y."/>
            <person name="Fujiwara M."/>
            <person name="Mori M."/>
            <person name="Tomita M."/>
            <person name="Arakawa K."/>
        </authorList>
    </citation>
    <scope>NUCLEOTIDE SEQUENCE [LARGE SCALE GENOMIC DNA]</scope>
</reference>
<keyword evidence="2" id="KW-1185">Reference proteome</keyword>
<protein>
    <submittedName>
        <fullName evidence="1">Uncharacterized protein</fullName>
    </submittedName>
</protein>
<comment type="caution">
    <text evidence="1">The sequence shown here is derived from an EMBL/GenBank/DDBJ whole genome shotgun (WGS) entry which is preliminary data.</text>
</comment>
<dbReference type="EMBL" id="BGPR01041903">
    <property type="protein sequence ID" value="GBO18257.1"/>
    <property type="molecule type" value="Genomic_DNA"/>
</dbReference>
<organism evidence="1 2">
    <name type="scientific">Araneus ventricosus</name>
    <name type="common">Orbweaver spider</name>
    <name type="synonym">Epeira ventricosa</name>
    <dbReference type="NCBI Taxonomy" id="182803"/>
    <lineage>
        <taxon>Eukaryota</taxon>
        <taxon>Metazoa</taxon>
        <taxon>Ecdysozoa</taxon>
        <taxon>Arthropoda</taxon>
        <taxon>Chelicerata</taxon>
        <taxon>Arachnida</taxon>
        <taxon>Araneae</taxon>
        <taxon>Araneomorphae</taxon>
        <taxon>Entelegynae</taxon>
        <taxon>Araneoidea</taxon>
        <taxon>Araneidae</taxon>
        <taxon>Araneus</taxon>
    </lineage>
</organism>
<evidence type="ECO:0000313" key="2">
    <source>
        <dbReference type="Proteomes" id="UP000499080"/>
    </source>
</evidence>
<proteinExistence type="predicted"/>